<dbReference type="InterPro" id="IPR043129">
    <property type="entry name" value="ATPase_NBD"/>
</dbReference>
<dbReference type="Pfam" id="PF00814">
    <property type="entry name" value="TsaD"/>
    <property type="match status" value="1"/>
</dbReference>
<organism evidence="2">
    <name type="scientific">freshwater metagenome</name>
    <dbReference type="NCBI Taxonomy" id="449393"/>
    <lineage>
        <taxon>unclassified sequences</taxon>
        <taxon>metagenomes</taxon>
        <taxon>ecological metagenomes</taxon>
    </lineage>
</organism>
<dbReference type="NCBIfam" id="TIGR03725">
    <property type="entry name" value="T6A_YeaZ"/>
    <property type="match status" value="1"/>
</dbReference>
<sequence>MVILAIDTSAGTSVALVAHNGEVLATHDTLDTMRHAEVVGQAIMNVLADAGVSASEVTLVAGGVGPGPFTGLRVGLAAAVAFATARGIDLHPTVSHDAIARGWFEQQGSGDLTIGLRVVTDARRKEVYWSDYAGLTSGIPVRLTGPAVAKPDDLPPPVGEGSLNTVNAAAVSAIQLALVARAEQGSGITRAFQPLYLRSPDVTLSQGPKRVSS</sequence>
<dbReference type="SUPFAM" id="SSF53067">
    <property type="entry name" value="Actin-like ATPase domain"/>
    <property type="match status" value="2"/>
</dbReference>
<accession>A0A6J7F5Y3</accession>
<dbReference type="GO" id="GO:0002949">
    <property type="term" value="P:tRNA threonylcarbamoyladenosine modification"/>
    <property type="evidence" value="ECO:0007669"/>
    <property type="project" value="InterPro"/>
</dbReference>
<evidence type="ECO:0000313" key="2">
    <source>
        <dbReference type="EMBL" id="CAB4890887.1"/>
    </source>
</evidence>
<dbReference type="InterPro" id="IPR022496">
    <property type="entry name" value="T6A_TsaB"/>
</dbReference>
<evidence type="ECO:0000259" key="1">
    <source>
        <dbReference type="Pfam" id="PF00814"/>
    </source>
</evidence>
<dbReference type="InterPro" id="IPR000905">
    <property type="entry name" value="Gcp-like_dom"/>
</dbReference>
<name>A0A6J7F5Y3_9ZZZZ</name>
<protein>
    <submittedName>
        <fullName evidence="2">Unannotated protein</fullName>
    </submittedName>
</protein>
<dbReference type="AlphaFoldDB" id="A0A6J7F5Y3"/>
<gene>
    <name evidence="2" type="ORF">UFOPK3516_00356</name>
</gene>
<dbReference type="Gene3D" id="3.30.420.40">
    <property type="match status" value="1"/>
</dbReference>
<proteinExistence type="predicted"/>
<reference evidence="2" key="1">
    <citation type="submission" date="2020-05" db="EMBL/GenBank/DDBJ databases">
        <authorList>
            <person name="Chiriac C."/>
            <person name="Salcher M."/>
            <person name="Ghai R."/>
            <person name="Kavagutti S V."/>
        </authorList>
    </citation>
    <scope>NUCLEOTIDE SEQUENCE</scope>
</reference>
<feature type="domain" description="Gcp-like" evidence="1">
    <location>
        <begin position="34"/>
        <end position="154"/>
    </location>
</feature>
<dbReference type="EMBL" id="CAFBMB010000015">
    <property type="protein sequence ID" value="CAB4890887.1"/>
    <property type="molecule type" value="Genomic_DNA"/>
</dbReference>